<evidence type="ECO:0000256" key="7">
    <source>
        <dbReference type="SAM" id="MobiDB-lite"/>
    </source>
</evidence>
<evidence type="ECO:0000256" key="1">
    <source>
        <dbReference type="ARBA" id="ARBA00000707"/>
    </source>
</evidence>
<feature type="domain" description="DUF3645" evidence="9">
    <location>
        <begin position="1102"/>
        <end position="1134"/>
    </location>
</feature>
<feature type="domain" description="DUF3638" evidence="8">
    <location>
        <begin position="760"/>
        <end position="982"/>
    </location>
</feature>
<evidence type="ECO:0000256" key="3">
    <source>
        <dbReference type="ARBA" id="ARBA00022670"/>
    </source>
</evidence>
<evidence type="ECO:0000256" key="5">
    <source>
        <dbReference type="ARBA" id="ARBA00022801"/>
    </source>
</evidence>
<keyword evidence="4" id="KW-0833">Ubl conjugation pathway</keyword>
<evidence type="ECO:0000313" key="11">
    <source>
        <dbReference type="Proteomes" id="UP001444661"/>
    </source>
</evidence>
<dbReference type="InterPro" id="IPR022105">
    <property type="entry name" value="DUF3645"/>
</dbReference>
<protein>
    <recommendedName>
        <fullName evidence="2">ubiquitinyl hydrolase 1</fullName>
        <ecNumber evidence="2">3.4.19.12</ecNumber>
    </recommendedName>
</protein>
<name>A0ABR1SLB1_9PEZI</name>
<evidence type="ECO:0000256" key="6">
    <source>
        <dbReference type="ARBA" id="ARBA00022807"/>
    </source>
</evidence>
<feature type="region of interest" description="Disordered" evidence="7">
    <location>
        <begin position="1814"/>
        <end position="1860"/>
    </location>
</feature>
<feature type="compositionally biased region" description="Acidic residues" evidence="7">
    <location>
        <begin position="1833"/>
        <end position="1851"/>
    </location>
</feature>
<dbReference type="Gene3D" id="3.40.50.300">
    <property type="entry name" value="P-loop containing nucleotide triphosphate hydrolases"/>
    <property type="match status" value="1"/>
</dbReference>
<evidence type="ECO:0000256" key="4">
    <source>
        <dbReference type="ARBA" id="ARBA00022786"/>
    </source>
</evidence>
<evidence type="ECO:0000313" key="10">
    <source>
        <dbReference type="EMBL" id="KAK8035096.1"/>
    </source>
</evidence>
<accession>A0ABR1SLB1</accession>
<comment type="catalytic activity">
    <reaction evidence="1">
        <text>Thiol-dependent hydrolysis of ester, thioester, amide, peptide and isopeptide bonds formed by the C-terminal Gly of ubiquitin (a 76-residue protein attached to proteins as an intracellular targeting signal).</text>
        <dbReference type="EC" id="3.4.19.12"/>
    </reaction>
</comment>
<dbReference type="Pfam" id="PF12359">
    <property type="entry name" value="DUF3645"/>
    <property type="match status" value="1"/>
</dbReference>
<dbReference type="PANTHER" id="PTHR13367:SF33">
    <property type="entry name" value="P-LOOP CONTAINING NUCLEOSIDE TRIPHOSPHATE HYDROLASE PROTEIN"/>
    <property type="match status" value="1"/>
</dbReference>
<gene>
    <name evidence="10" type="ORF">PG993_010091</name>
</gene>
<dbReference type="InterPro" id="IPR027417">
    <property type="entry name" value="P-loop_NTPase"/>
</dbReference>
<dbReference type="PANTHER" id="PTHR13367">
    <property type="entry name" value="UBIQUITIN THIOESTERASE"/>
    <property type="match status" value="1"/>
</dbReference>
<evidence type="ECO:0000259" key="8">
    <source>
        <dbReference type="Pfam" id="PF12340"/>
    </source>
</evidence>
<reference evidence="10 11" key="1">
    <citation type="submission" date="2023-01" db="EMBL/GenBank/DDBJ databases">
        <title>Analysis of 21 Apiospora genomes using comparative genomics revels a genus with tremendous synthesis potential of carbohydrate active enzymes and secondary metabolites.</title>
        <authorList>
            <person name="Sorensen T."/>
        </authorList>
    </citation>
    <scope>NUCLEOTIDE SEQUENCE [LARGE SCALE GENOMIC DNA]</scope>
    <source>
        <strain evidence="10 11">CBS 33761</strain>
    </source>
</reference>
<organism evidence="10 11">
    <name type="scientific">Apiospora rasikravindrae</name>
    <dbReference type="NCBI Taxonomy" id="990691"/>
    <lineage>
        <taxon>Eukaryota</taxon>
        <taxon>Fungi</taxon>
        <taxon>Dikarya</taxon>
        <taxon>Ascomycota</taxon>
        <taxon>Pezizomycotina</taxon>
        <taxon>Sordariomycetes</taxon>
        <taxon>Xylariomycetidae</taxon>
        <taxon>Amphisphaeriales</taxon>
        <taxon>Apiosporaceae</taxon>
        <taxon>Apiospora</taxon>
    </lineage>
</organism>
<comment type="caution">
    <text evidence="10">The sequence shown here is derived from an EMBL/GenBank/DDBJ whole genome shotgun (WGS) entry which is preliminary data.</text>
</comment>
<keyword evidence="3" id="KW-0645">Protease</keyword>
<keyword evidence="5" id="KW-0378">Hydrolase</keyword>
<keyword evidence="11" id="KW-1185">Reference proteome</keyword>
<dbReference type="EMBL" id="JAQQWK010000009">
    <property type="protein sequence ID" value="KAK8035096.1"/>
    <property type="molecule type" value="Genomic_DNA"/>
</dbReference>
<proteinExistence type="predicted"/>
<dbReference type="Pfam" id="PF12340">
    <property type="entry name" value="DUF3638"/>
    <property type="match status" value="1"/>
</dbReference>
<dbReference type="InterPro" id="IPR022099">
    <property type="entry name" value="DUF3638"/>
</dbReference>
<evidence type="ECO:0000259" key="9">
    <source>
        <dbReference type="Pfam" id="PF12359"/>
    </source>
</evidence>
<dbReference type="EC" id="3.4.19.12" evidence="2"/>
<evidence type="ECO:0000256" key="2">
    <source>
        <dbReference type="ARBA" id="ARBA00012759"/>
    </source>
</evidence>
<keyword evidence="6" id="KW-0788">Thiol protease</keyword>
<dbReference type="InterPro" id="IPR051346">
    <property type="entry name" value="OTU_Deubiquitinase"/>
</dbReference>
<dbReference type="SUPFAM" id="SSF52540">
    <property type="entry name" value="P-loop containing nucleoside triphosphate hydrolases"/>
    <property type="match status" value="1"/>
</dbReference>
<dbReference type="Proteomes" id="UP001444661">
    <property type="component" value="Unassembled WGS sequence"/>
</dbReference>
<sequence>MQHSSYVAIFLWQQSEKIQHQSFSPWKQLIVYEDGAVSTWIVATLTSTIEGYKKQVIHYSYVEGYLLIDGKPFGKLPLEIRNSEDVAILFGNQNLLTSPSPLNGMSHQLVANTKGHNIHFGLRNGKAVISDVMADGLRESIPKKAFQTADSYDLPSSLLDECAHWLNISEGVLEIRQASKPWVARPSDWKVDIRTKRATRRRSTLVNPHGPLAAKIGRIFQGFENPRRLTIFQPEKGRLSVELKHLDLLFFVNDNKLLESRELGLEIGQDQDIQTLQWRRRGIHSEVIAKANNDYYKFSVDRILGRLTCAPEPGQLLFKGLLHTLTSFVLPDDLTGRTGTEEAFALLASGQCQPWQPLDPKTISVIQTLATLGPLREYYPSDKRHLQKVVWKKDLSPTAQNDFFYTAVYRVASKSNQLCDFSLKGSDGKFDLRDCHSHLRKRGKVQSTRYQRTNDITKLFAKGKDCVYESRDRNASSRAARTYHISSIGWGLQLKVNTSRQLKSIMSSWGLVGGFKDTSSESSTTLGSLIEDHMSPNWGAHLQFCKSTYPSERFKLLFRLSMLAFSEKADMGMIKMFAALGRVKNLSDLPTPPGSSFSITEDGIQPNEDELVRLLASSCPKKIYGQDLDTSLKAYKARPDESHKPPIPKSIDPDSIRAAIQTSMDVITTMLSSIKRACAQGDQRSHWLELTTLWPSVTPITILEQLRSTAHVNLSHSMKEAIVGYGMSIAILQKYRRMLDAALNKLGDHILAEEYYNIGHQNWKPMENPEWLLMQIDTDILIRPEQVDVADAIIAKESTANYVLQLNMGKGKTSVILPMAAAILANKTQLARLIVPKSLLLQTAQILQSRIGVLVGRPIMHIPFSRRTPTSLPMVALYEELHKLLMVSRGIMITTPESVLSFKLSGLQNLRDCKLTTASELVAMQGWMSRYCRDVLDESDFTLSVKTQLIYPSGSQEALDGHPHRWLIAQNILALVEDCLIDVKYRHPKGITAIRRGNVYPTVHFLNVQTEECLKTLLIQQVATGNLVGLRFSSHINSSASVGVPEVLSSSDFDSGRILELSRCFTDPQTAFKCLHLLRGLLRNNILISCLKKRWNVQYGLHESRDPIAVPFEAKGIPHPQAEFGHPDAAIVLTYDPAAEFDRWTGGCGGTPETLRNVNNINSEDEKQMRSLWRYMRYNRNVLDHFMNNFVFPNHARQFSVKLQASGWDLPQFSPTGNHQKSSGFSGTNDNKSMLPLTIHQKDLPALHHTNAEVLTYLLQPGNRGYVTTMDATTQKAWTEQQLLHAIHGKGIGVFIDAGAYILHMDNKTVAGQWLGVDKQAKAAVYFGDDNRAWVKYRENRKADAPLLATPFADKLEDCLVYLDQAHTRGTDMKLPPSAKGALTLSLGQTKDSTVQAAMRLRQLKTTQSLLFVAPPEVHLSIQDVCKKDSKQHINSADVVYWLLEQTCASNEQLRGLFFAQGQDFCRRMDSAHRNKDFLVNKQQRIEYLKVLEQPERQILEDMYGTRSATVAQTATYSEEAITKSPSQKLNDIATELCTKRVSVNAYSFLDVLGEVEHEREVEFQVEEVRDIHKPVRYKALVFPGLHQDLHEFVASGELRPRSSFRHASTVTGATEIGAKHRLSQSSTRLFVSTEFEQTIELVRGERNDSFMRPVEWILWSPSSETGIVIIREEAENLLSSLRGQVHPKVYLLTYAAPVTKVMETLGRMSFYTIPTLPSGYEFPAWLPSEVGIFAGRLYLDFDSWVAIAHQLRARSAKEEGHQEHVQFPADDPRGFLLDCLTFRRRGQNILHTPMGYLCQGRQLTRDHAFFSEASVGAAPPTEPTDSDSSASEMDEIESLDDSSSGEESQEERDGTCNVV</sequence>